<name>A0ABS3YUW7_9BACT</name>
<evidence type="ECO:0000313" key="3">
    <source>
        <dbReference type="Proteomes" id="UP000677244"/>
    </source>
</evidence>
<proteinExistence type="predicted"/>
<feature type="signal peptide" evidence="1">
    <location>
        <begin position="1"/>
        <end position="30"/>
    </location>
</feature>
<dbReference type="RefSeq" id="WP_209139775.1">
    <property type="nucleotide sequence ID" value="NZ_JAGHKO010000004.1"/>
</dbReference>
<dbReference type="Proteomes" id="UP000677244">
    <property type="component" value="Unassembled WGS sequence"/>
</dbReference>
<dbReference type="Gene3D" id="2.40.160.50">
    <property type="entry name" value="membrane protein fhac: a member of the omp85/tpsb transporter family"/>
    <property type="match status" value="1"/>
</dbReference>
<protein>
    <recommendedName>
        <fullName evidence="4">Bacterial surface antigen (D15) domain-containing protein</fullName>
    </recommendedName>
</protein>
<feature type="chain" id="PRO_5047172394" description="Bacterial surface antigen (D15) domain-containing protein" evidence="1">
    <location>
        <begin position="31"/>
        <end position="394"/>
    </location>
</feature>
<organism evidence="2 3">
    <name type="scientific">Niastella soli</name>
    <dbReference type="NCBI Taxonomy" id="2821487"/>
    <lineage>
        <taxon>Bacteria</taxon>
        <taxon>Pseudomonadati</taxon>
        <taxon>Bacteroidota</taxon>
        <taxon>Chitinophagia</taxon>
        <taxon>Chitinophagales</taxon>
        <taxon>Chitinophagaceae</taxon>
        <taxon>Niastella</taxon>
    </lineage>
</organism>
<keyword evidence="1" id="KW-0732">Signal</keyword>
<comment type="caution">
    <text evidence="2">The sequence shown here is derived from an EMBL/GenBank/DDBJ whole genome shotgun (WGS) entry which is preliminary data.</text>
</comment>
<evidence type="ECO:0000313" key="2">
    <source>
        <dbReference type="EMBL" id="MBO9201721.1"/>
    </source>
</evidence>
<gene>
    <name evidence="2" type="ORF">J7I42_15675</name>
</gene>
<evidence type="ECO:0008006" key="4">
    <source>
        <dbReference type="Google" id="ProtNLM"/>
    </source>
</evidence>
<reference evidence="2 3" key="1">
    <citation type="submission" date="2021-03" db="EMBL/GenBank/DDBJ databases">
        <title>Assistant Professor.</title>
        <authorList>
            <person name="Huq M.A."/>
        </authorList>
    </citation>
    <scope>NUCLEOTIDE SEQUENCE [LARGE SCALE GENOMIC DNA]</scope>
    <source>
        <strain evidence="2 3">MAH-29</strain>
    </source>
</reference>
<evidence type="ECO:0000256" key="1">
    <source>
        <dbReference type="SAM" id="SignalP"/>
    </source>
</evidence>
<dbReference type="EMBL" id="JAGHKO010000004">
    <property type="protein sequence ID" value="MBO9201721.1"/>
    <property type="molecule type" value="Genomic_DNA"/>
</dbReference>
<sequence>MKMINTWQPSLLKCCFCILLFLQGWQTAFSQPAKYKISLKDSLDKALDLSDWIIQANGFVPIPFIITEPALGGFGGALIPVFIKKNPPYYDSVNGKLKITPVAPNITGGMGVYTLNDTWMVGGFRSGTLVKQRIKYTIGAAYADVNMSFYKTFEHIGEKEMAFNIKILPVLLQGSKRLFKSNWYAGFKYLFLKADTRYVGDTSMVNLVKSLEMTKIISQLGILIELDNRDNIFTPFKGMKVHADVSRADNVLGSDYEFWRINYYMYAYRMIIPSITAGFRLDGQQAFGDPPFYMLPYIDMRGIPVYRYQGNADVLSELELRWDFTRRWSAMLFGGAGKAFDEWSEFGNTNWVTSYGTGFRYLLARKFKLRVGIDVAHGPDTWAYYIVFGSNWSK</sequence>
<accession>A0ABS3YUW7</accession>
<keyword evidence="3" id="KW-1185">Reference proteome</keyword>